<dbReference type="InterPro" id="IPR003615">
    <property type="entry name" value="HNH_nuc"/>
</dbReference>
<evidence type="ECO:0000313" key="3">
    <source>
        <dbReference type="Proteomes" id="UP001595816"/>
    </source>
</evidence>
<reference evidence="3" key="1">
    <citation type="journal article" date="2019" name="Int. J. Syst. Evol. Microbiol.">
        <title>The Global Catalogue of Microorganisms (GCM) 10K type strain sequencing project: providing services to taxonomists for standard genome sequencing and annotation.</title>
        <authorList>
            <consortium name="The Broad Institute Genomics Platform"/>
            <consortium name="The Broad Institute Genome Sequencing Center for Infectious Disease"/>
            <person name="Wu L."/>
            <person name="Ma J."/>
        </authorList>
    </citation>
    <scope>NUCLEOTIDE SEQUENCE [LARGE SCALE GENOMIC DNA]</scope>
    <source>
        <strain evidence="3">CGMCC 4.7289</strain>
    </source>
</reference>
<dbReference type="Proteomes" id="UP001595816">
    <property type="component" value="Unassembled WGS sequence"/>
</dbReference>
<gene>
    <name evidence="2" type="ORF">ACFOZ4_26105</name>
</gene>
<keyword evidence="2" id="KW-0540">Nuclease</keyword>
<dbReference type="Pfam" id="PF13391">
    <property type="entry name" value="HNH_2"/>
    <property type="match status" value="1"/>
</dbReference>
<evidence type="ECO:0000259" key="1">
    <source>
        <dbReference type="Pfam" id="PF13391"/>
    </source>
</evidence>
<accession>A0ABV8LSR8</accession>
<keyword evidence="3" id="KW-1185">Reference proteome</keyword>
<feature type="domain" description="HNH nuclease" evidence="1">
    <location>
        <begin position="208"/>
        <end position="267"/>
    </location>
</feature>
<dbReference type="RefSeq" id="WP_253761713.1">
    <property type="nucleotide sequence ID" value="NZ_JAMZDZ010000001.1"/>
</dbReference>
<sequence length="340" mass="36366">MADAAEYLEPSPQSARQQWEAIAHRSDAPSGRQVVFSPVETIMCLAAGFLVDHSTFGSSSAPRAPFPVPQLAALFHRPNSSILAKMANLDGSRSHGGRHDLDVTRHLMGTPGLLAHIYCRLLEAARDVGIGPVELPDFLGLEATAGDLLGQDELDHNEVEKSVQEQSRTLAAISGLESRVTEQLLVAKARVGQHVFAGAVLRNHGHRCGFCGLAVTAGGVRARRMLVASHIKPWRASTAEERLDPANGLAACPTHDVAFDTGLITVNGGLRIHVKPEQLKAARQDPAVAAVFGRPPLRDRIVLPQGATLPGAAYLRWHHQNIYRAELPPWGLQGGSGSAS</sequence>
<dbReference type="EMBL" id="JBHSAY010000015">
    <property type="protein sequence ID" value="MFC4134100.1"/>
    <property type="molecule type" value="Genomic_DNA"/>
</dbReference>
<keyword evidence="2" id="KW-0378">Hydrolase</keyword>
<dbReference type="GO" id="GO:0004519">
    <property type="term" value="F:endonuclease activity"/>
    <property type="evidence" value="ECO:0007669"/>
    <property type="project" value="UniProtKB-KW"/>
</dbReference>
<organism evidence="2 3">
    <name type="scientific">Hamadaea flava</name>
    <dbReference type="NCBI Taxonomy" id="1742688"/>
    <lineage>
        <taxon>Bacteria</taxon>
        <taxon>Bacillati</taxon>
        <taxon>Actinomycetota</taxon>
        <taxon>Actinomycetes</taxon>
        <taxon>Micromonosporales</taxon>
        <taxon>Micromonosporaceae</taxon>
        <taxon>Hamadaea</taxon>
    </lineage>
</organism>
<comment type="caution">
    <text evidence="2">The sequence shown here is derived from an EMBL/GenBank/DDBJ whole genome shotgun (WGS) entry which is preliminary data.</text>
</comment>
<evidence type="ECO:0000313" key="2">
    <source>
        <dbReference type="EMBL" id="MFC4134100.1"/>
    </source>
</evidence>
<protein>
    <submittedName>
        <fullName evidence="2">HNH endonuclease</fullName>
    </submittedName>
</protein>
<keyword evidence="2" id="KW-0255">Endonuclease</keyword>
<name>A0ABV8LSR8_9ACTN</name>
<proteinExistence type="predicted"/>